<dbReference type="GO" id="GO:0004560">
    <property type="term" value="F:alpha-L-fucosidase activity"/>
    <property type="evidence" value="ECO:0007669"/>
    <property type="project" value="TreeGrafter"/>
</dbReference>
<dbReference type="GeneID" id="63714602"/>
<feature type="domain" description="Glycosyl hydrolase family 95 catalytic" evidence="2">
    <location>
        <begin position="190"/>
        <end position="600"/>
    </location>
</feature>
<name>A0A151GUS1_DRECN</name>
<proteinExistence type="predicted"/>
<dbReference type="PANTHER" id="PTHR31084">
    <property type="entry name" value="ALPHA-L-FUCOSIDASE 2"/>
    <property type="match status" value="1"/>
</dbReference>
<organism evidence="3 4">
    <name type="scientific">Drechmeria coniospora</name>
    <name type="common">Nematophagous fungus</name>
    <name type="synonym">Meria coniospora</name>
    <dbReference type="NCBI Taxonomy" id="98403"/>
    <lineage>
        <taxon>Eukaryota</taxon>
        <taxon>Fungi</taxon>
        <taxon>Dikarya</taxon>
        <taxon>Ascomycota</taxon>
        <taxon>Pezizomycotina</taxon>
        <taxon>Sordariomycetes</taxon>
        <taxon>Hypocreomycetidae</taxon>
        <taxon>Hypocreales</taxon>
        <taxon>Ophiocordycipitaceae</taxon>
        <taxon>Drechmeria</taxon>
    </lineage>
</organism>
<dbReference type="EMBL" id="LAYC01000001">
    <property type="protein sequence ID" value="KYK60821.1"/>
    <property type="molecule type" value="Genomic_DNA"/>
</dbReference>
<dbReference type="InterPro" id="IPR012341">
    <property type="entry name" value="6hp_glycosidase-like_sf"/>
</dbReference>
<evidence type="ECO:0000313" key="4">
    <source>
        <dbReference type="Proteomes" id="UP000076580"/>
    </source>
</evidence>
<gene>
    <name evidence="3" type="ORF">DCS_01959</name>
</gene>
<keyword evidence="3" id="KW-0378">Hydrolase</keyword>
<dbReference type="Gene3D" id="1.50.10.10">
    <property type="match status" value="1"/>
</dbReference>
<dbReference type="InParanoid" id="A0A151GUS1"/>
<keyword evidence="4" id="KW-1185">Reference proteome</keyword>
<evidence type="ECO:0000259" key="1">
    <source>
        <dbReference type="Pfam" id="PF21307"/>
    </source>
</evidence>
<dbReference type="Pfam" id="PF22124">
    <property type="entry name" value="Glyco_hydro_95_cat"/>
    <property type="match status" value="1"/>
</dbReference>
<feature type="domain" description="Alpha fucosidase A-like C-terminal" evidence="1">
    <location>
        <begin position="616"/>
        <end position="667"/>
    </location>
</feature>
<comment type="caution">
    <text evidence="3">The sequence shown here is derived from an EMBL/GenBank/DDBJ whole genome shotgun (WGS) entry which is preliminary data.</text>
</comment>
<dbReference type="STRING" id="98403.A0A151GUS1"/>
<protein>
    <submittedName>
        <fullName evidence="3">Putative glycoside hydrolase family 95 protein</fullName>
    </submittedName>
</protein>
<dbReference type="InterPro" id="IPR008928">
    <property type="entry name" value="6-hairpin_glycosidase_sf"/>
</dbReference>
<accession>A0A151GUS1</accession>
<dbReference type="InterPro" id="IPR049053">
    <property type="entry name" value="AFCA-like_C"/>
</dbReference>
<evidence type="ECO:0000259" key="2">
    <source>
        <dbReference type="Pfam" id="PF22124"/>
    </source>
</evidence>
<dbReference type="Proteomes" id="UP000076580">
    <property type="component" value="Chromosome 01"/>
</dbReference>
<dbReference type="GO" id="GO:0005975">
    <property type="term" value="P:carbohydrate metabolic process"/>
    <property type="evidence" value="ECO:0007669"/>
    <property type="project" value="InterPro"/>
</dbReference>
<dbReference type="RefSeq" id="XP_040660173.1">
    <property type="nucleotide sequence ID" value="XM_040799290.1"/>
</dbReference>
<dbReference type="PANTHER" id="PTHR31084:SF3">
    <property type="entry name" value="ALPHA-FUCOSIDASE A"/>
    <property type="match status" value="1"/>
</dbReference>
<sequence length="677" mass="75780">MWSSTPAIFGGGNTGYPVGNGMLGAMQFGNPGKEQILLNVDSMWSGGVKQFPEYRGGNPTSNMSEILAELREKIFLDGTGNASQMAGSSEGFGEYRILGNFSINIDHPGKFDDYKRSLDLETGTYRTSYRVDDSNYNTLLFCSHPSRVADTNYESRKGNKAENYRFLEGKSAERVIYHTYNAIHLTMKKRVREQTKDYNANLNGFILDLPDHRNSSKAETATLFARYRAEGKGDPFVESLLFDYSRYLLLASSRKRSLPPSVQGRWIERMDRERGAEYSANIHLQANYWVAHQTGMDDTLHALWEFLKNTLATRGSETAKLLYNASGWVAHNELNIFGYTGIKGEAEWNNYPISAAWLMQHVWDHFEYSQDRTFLRTTGYPLMRDVSKFWLSQLQEDKYSKDGSLVANPCTSPEHGPTTFGCAHFQQLIHQILETTRRAMRHVKVCDKVFQSKLDTAISHLDKGLHLTSQGSIKEWKLPESEGHETDDKSQHLSHLVGWFPGYSIASFQDGYRNSTIQQAVKSSLESRGTGEENGNSSWAKAWRAACWARLNNTEQAYAHLRRLIQSNIAENGLSTSSGPDSPFQMSGNMALAGAILSMLVVDLPLPHSRIGEARTVVLGPAIPSMWAGGKVTGLMLRGGWKVDFSWDANGKVDKAELHGKGRGEVVLVNVDGVIMN</sequence>
<dbReference type="AlphaFoldDB" id="A0A151GUS1"/>
<dbReference type="SUPFAM" id="SSF48208">
    <property type="entry name" value="Six-hairpin glycosidases"/>
    <property type="match status" value="1"/>
</dbReference>
<evidence type="ECO:0000313" key="3">
    <source>
        <dbReference type="EMBL" id="KYK60821.1"/>
    </source>
</evidence>
<dbReference type="Pfam" id="PF21307">
    <property type="entry name" value="Glyco_hydro_95_C"/>
    <property type="match status" value="1"/>
</dbReference>
<reference evidence="3 4" key="1">
    <citation type="journal article" date="2016" name="Sci. Rep.">
        <title>Insights into Adaptations to a Near-Obligate Nematode Endoparasitic Lifestyle from the Finished Genome of Drechmeria coniospora.</title>
        <authorList>
            <person name="Zhang L."/>
            <person name="Zhou Z."/>
            <person name="Guo Q."/>
            <person name="Fokkens L."/>
            <person name="Miskei M."/>
            <person name="Pocsi I."/>
            <person name="Zhang W."/>
            <person name="Chen M."/>
            <person name="Wang L."/>
            <person name="Sun Y."/>
            <person name="Donzelli B.G."/>
            <person name="Gibson D.M."/>
            <person name="Nelson D.R."/>
            <person name="Luo J.G."/>
            <person name="Rep M."/>
            <person name="Liu H."/>
            <person name="Yang S."/>
            <person name="Wang J."/>
            <person name="Krasnoff S.B."/>
            <person name="Xu Y."/>
            <person name="Molnar I."/>
            <person name="Lin M."/>
        </authorList>
    </citation>
    <scope>NUCLEOTIDE SEQUENCE [LARGE SCALE GENOMIC DNA]</scope>
    <source>
        <strain evidence="3 4">ARSEF 6962</strain>
    </source>
</reference>
<dbReference type="InterPro" id="IPR054363">
    <property type="entry name" value="GH95_cat"/>
</dbReference>